<keyword evidence="3" id="KW-1185">Reference proteome</keyword>
<dbReference type="Proteomes" id="UP001316803">
    <property type="component" value="Unassembled WGS sequence"/>
</dbReference>
<gene>
    <name evidence="2" type="ORF">OHC33_002481</name>
</gene>
<feature type="compositionally biased region" description="Polar residues" evidence="1">
    <location>
        <begin position="1"/>
        <end position="15"/>
    </location>
</feature>
<evidence type="ECO:0000313" key="2">
    <source>
        <dbReference type="EMBL" id="KAK5955908.1"/>
    </source>
</evidence>
<proteinExistence type="predicted"/>
<evidence type="ECO:0008006" key="4">
    <source>
        <dbReference type="Google" id="ProtNLM"/>
    </source>
</evidence>
<reference evidence="2 3" key="1">
    <citation type="submission" date="2022-12" db="EMBL/GenBank/DDBJ databases">
        <title>Genomic features and morphological characterization of a novel Knufia sp. strain isolated from spacecraft assembly facility.</title>
        <authorList>
            <person name="Teixeira M."/>
            <person name="Chander A.M."/>
            <person name="Stajich J.E."/>
            <person name="Venkateswaran K."/>
        </authorList>
    </citation>
    <scope>NUCLEOTIDE SEQUENCE [LARGE SCALE GENOMIC DNA]</scope>
    <source>
        <strain evidence="2 3">FJI-L2-BK-P2</strain>
    </source>
</reference>
<sequence length="647" mass="73026">MNTTFKPYKPGQSTYAPRRTSEEWDSWKPLIISWHNEGLSREQMCGLLFEQGFPVKLGQLVRKLTKWNMLVRDRSNPSLQPSISPNGDDETTLPADAPVIVGADVTSNPLDVSEYLAPEYEKSGTETRSTPQPGFEYTGPAPASQPIGDLYPSTTKVRTASNLAGTEAQTRILQKMEAAKLGFPEIDCCCDDFFKAEKSFKRLEPLYQMLLDATEPGQSLHYVRALARLCRSSVLSEAMTSKVETTLQYYTDLLDRPHIKNDAAYAIALQLASIQDGMKDPDEKEGLRVTIEFFDEADDAFQSTSKTLRDKYSHLYHRLRNLSILDLKPSEDPSDWIDTREEQRRRMDAKLLQRDYTGEICNTIHDCREVVLDLHNLVDISEYASTLKPWSYHEGHIHARTQFEDTNTIKLAQRISAALASNVQRIRWSYGRPCSISLLSLMFDAVGLIVAQEFQARGRLSGLPNDDIPTRLAAATGVLNISDRGQAHSRNTISDINWKVLQTMWICDPNALFTPQGLHIGPCRAKKCWDLLSGNVKQFDRTTALIAPTALPRNLEPQVPDDVSMLSTSTKSSFQKFRRFSDKLRRQNSTVTVKSVFSKWSGHMSIDSLTPERVLGSRSDILGPILPAEEHRRLDEEAFMSMQSIRV</sequence>
<name>A0AAN8EHV4_9EURO</name>
<dbReference type="AlphaFoldDB" id="A0AAN8EHV4"/>
<feature type="region of interest" description="Disordered" evidence="1">
    <location>
        <begin position="1"/>
        <end position="20"/>
    </location>
</feature>
<evidence type="ECO:0000313" key="3">
    <source>
        <dbReference type="Proteomes" id="UP001316803"/>
    </source>
</evidence>
<accession>A0AAN8EHV4</accession>
<organism evidence="2 3">
    <name type="scientific">Knufia fluminis</name>
    <dbReference type="NCBI Taxonomy" id="191047"/>
    <lineage>
        <taxon>Eukaryota</taxon>
        <taxon>Fungi</taxon>
        <taxon>Dikarya</taxon>
        <taxon>Ascomycota</taxon>
        <taxon>Pezizomycotina</taxon>
        <taxon>Eurotiomycetes</taxon>
        <taxon>Chaetothyriomycetidae</taxon>
        <taxon>Chaetothyriales</taxon>
        <taxon>Trichomeriaceae</taxon>
        <taxon>Knufia</taxon>
    </lineage>
</organism>
<comment type="caution">
    <text evidence="2">The sequence shown here is derived from an EMBL/GenBank/DDBJ whole genome shotgun (WGS) entry which is preliminary data.</text>
</comment>
<dbReference type="EMBL" id="JAKLMC020000005">
    <property type="protein sequence ID" value="KAK5955908.1"/>
    <property type="molecule type" value="Genomic_DNA"/>
</dbReference>
<evidence type="ECO:0000256" key="1">
    <source>
        <dbReference type="SAM" id="MobiDB-lite"/>
    </source>
</evidence>
<protein>
    <recommendedName>
        <fullName evidence="4">Clr5 domain-containing protein</fullName>
    </recommendedName>
</protein>